<dbReference type="PANTHER" id="PTHR32022:SF10">
    <property type="entry name" value="D-GLUTAMATE CYCLASE, MITOCHONDRIAL"/>
    <property type="match status" value="1"/>
</dbReference>
<proteinExistence type="predicted"/>
<evidence type="ECO:0000313" key="3">
    <source>
        <dbReference type="Proteomes" id="UP001595840"/>
    </source>
</evidence>
<feature type="domain" description="D-glutamate cyclase-like C-terminal" evidence="1">
    <location>
        <begin position="16"/>
        <end position="277"/>
    </location>
</feature>
<sequence>MTDHALTLSQAIEDMLVRRNPRGMKDLQPALTAGYCERAVQLIQQAAGTVLIATGFPVVGTFETDGPVGAIALYDTLARIGLTPVLVCGKPLSTELAKKYRVHEISVGKPDDLQAHEAKVLAALDKLKPSLIIAIERPGLAKNGHYHNMRGEDISAGTARFDTFIELANCPSIGIGDGGNEIGMGNVFDFLSKLDIIPAATKVSELVIADVSNWAAHGLIALLGWHRKEDLLAHIDMVAILEYLSAGNSVDGVTRKNELTEDGLAPEIGLQLIADLRKVTGFI</sequence>
<gene>
    <name evidence="2" type="ORF">ACFOX3_02040</name>
</gene>
<dbReference type="EMBL" id="JBHSCX010000003">
    <property type="protein sequence ID" value="MFC4361060.1"/>
    <property type="molecule type" value="Genomic_DNA"/>
</dbReference>
<evidence type="ECO:0000313" key="2">
    <source>
        <dbReference type="EMBL" id="MFC4361060.1"/>
    </source>
</evidence>
<dbReference type="InterPro" id="IPR025504">
    <property type="entry name" value="GLUCM_C"/>
</dbReference>
<keyword evidence="3" id="KW-1185">Reference proteome</keyword>
<dbReference type="RefSeq" id="WP_290260342.1">
    <property type="nucleotide sequence ID" value="NZ_JAUFQG010000004.1"/>
</dbReference>
<dbReference type="Gene3D" id="3.90.1640.20">
    <property type="entry name" value="TON_0340"/>
    <property type="match status" value="1"/>
</dbReference>
<organism evidence="2 3">
    <name type="scientific">Simiduia curdlanivorans</name>
    <dbReference type="NCBI Taxonomy" id="1492769"/>
    <lineage>
        <taxon>Bacteria</taxon>
        <taxon>Pseudomonadati</taxon>
        <taxon>Pseudomonadota</taxon>
        <taxon>Gammaproteobacteria</taxon>
        <taxon>Cellvibrionales</taxon>
        <taxon>Cellvibrionaceae</taxon>
        <taxon>Simiduia</taxon>
    </lineage>
</organism>
<name>A0ABV8V133_9GAMM</name>
<dbReference type="Pfam" id="PF14336">
    <property type="entry name" value="GLUCM-like_C"/>
    <property type="match status" value="1"/>
</dbReference>
<dbReference type="Proteomes" id="UP001595840">
    <property type="component" value="Unassembled WGS sequence"/>
</dbReference>
<comment type="caution">
    <text evidence="2">The sequence shown here is derived from an EMBL/GenBank/DDBJ whole genome shotgun (WGS) entry which is preliminary data.</text>
</comment>
<dbReference type="PANTHER" id="PTHR32022">
    <property type="entry name" value="D-GLUTAMATE CYCLASE, MITOCHONDRIAL"/>
    <property type="match status" value="1"/>
</dbReference>
<reference evidence="3" key="1">
    <citation type="journal article" date="2019" name="Int. J. Syst. Evol. Microbiol.">
        <title>The Global Catalogue of Microorganisms (GCM) 10K type strain sequencing project: providing services to taxonomists for standard genome sequencing and annotation.</title>
        <authorList>
            <consortium name="The Broad Institute Genomics Platform"/>
            <consortium name="The Broad Institute Genome Sequencing Center for Infectious Disease"/>
            <person name="Wu L."/>
            <person name="Ma J."/>
        </authorList>
    </citation>
    <scope>NUCLEOTIDE SEQUENCE [LARGE SCALE GENOMIC DNA]</scope>
    <source>
        <strain evidence="3">CECT 8570</strain>
    </source>
</reference>
<evidence type="ECO:0000259" key="1">
    <source>
        <dbReference type="Pfam" id="PF14336"/>
    </source>
</evidence>
<protein>
    <submittedName>
        <fullName evidence="2">DUF4392 domain-containing protein</fullName>
    </submittedName>
</protein>
<accession>A0ABV8V133</accession>